<dbReference type="RefSeq" id="WP_231323591.1">
    <property type="nucleotide sequence ID" value="NZ_CP088156.1"/>
</dbReference>
<evidence type="ECO:0000259" key="1">
    <source>
        <dbReference type="Pfam" id="PF10124"/>
    </source>
</evidence>
<dbReference type="Pfam" id="PF10124">
    <property type="entry name" value="Mu-like_gpT"/>
    <property type="match status" value="1"/>
</dbReference>
<dbReference type="Proteomes" id="UP001431010">
    <property type="component" value="Chromosome"/>
</dbReference>
<gene>
    <name evidence="2" type="ORF">LQG66_03870</name>
</gene>
<feature type="domain" description="Bacteriophage Mu GpT" evidence="1">
    <location>
        <begin position="9"/>
        <end position="300"/>
    </location>
</feature>
<keyword evidence="3" id="KW-1185">Reference proteome</keyword>
<organism evidence="2 3">
    <name type="scientific">Bradyrhizobium ontarionense</name>
    <dbReference type="NCBI Taxonomy" id="2898149"/>
    <lineage>
        <taxon>Bacteria</taxon>
        <taxon>Pseudomonadati</taxon>
        <taxon>Pseudomonadota</taxon>
        <taxon>Alphaproteobacteria</taxon>
        <taxon>Hyphomicrobiales</taxon>
        <taxon>Nitrobacteraceae</taxon>
        <taxon>Bradyrhizobium</taxon>
    </lineage>
</organism>
<proteinExistence type="predicted"/>
<dbReference type="InterPro" id="IPR018774">
    <property type="entry name" value="Phage_Mu_GpT"/>
</dbReference>
<protein>
    <submittedName>
        <fullName evidence="2">Mu-like prophage major head subunit gpT family protein</fullName>
    </submittedName>
</protein>
<sequence>MLINRQNLDGLRVGFKTTFQNQLQQTATLYQRVSTVVPSTTQSEAYGWLGKIPSVREWLGERVVQNLSEWNYAIKNKTFELTIGVDREHIEDDILGMYTPIFQSFGESVAAWPDQLVWPLLNAGFTTNCYDGQFFFDTDHPVIAADGVTVNQVANTDGGSGTPWFLLDVSRVIKPIIWQLRKKGDFIALDRPDDPNVFNKKEFQYGWDGRGNAGYGLWQFAWGSKQTLNKANYALAKQSLMGLKGDHGRPLGIFQSGKPLLVYPSSLDGAAKALINAQQDSSGASNIYYNDADLLCSTWLG</sequence>
<accession>A0ABY3RE04</accession>
<dbReference type="EMBL" id="CP088156">
    <property type="protein sequence ID" value="UFZ05464.1"/>
    <property type="molecule type" value="Genomic_DNA"/>
</dbReference>
<name>A0ABY3RE04_9BRAD</name>
<evidence type="ECO:0000313" key="2">
    <source>
        <dbReference type="EMBL" id="UFZ05464.1"/>
    </source>
</evidence>
<evidence type="ECO:0000313" key="3">
    <source>
        <dbReference type="Proteomes" id="UP001431010"/>
    </source>
</evidence>
<reference evidence="2" key="1">
    <citation type="journal article" date="2024" name="Antonie Van Leeuwenhoek">
        <title>Bradyrhizobium ontarionense sp. nov., a novel bacterial symbiont isolated from Aeschynomene indica (Indian jointvetch), harbours photosynthesis, nitrogen fixation and nitrous oxide (N2O) reductase genes.</title>
        <authorList>
            <person name="Bromfield E.S.P."/>
            <person name="Cloutier S."/>
        </authorList>
    </citation>
    <scope>NUCLEOTIDE SEQUENCE</scope>
    <source>
        <strain evidence="2">A19</strain>
    </source>
</reference>